<accession>A0A841JY41</accession>
<sequence length="320" mass="35501">MDASYPATAAERDRWIVAQRTSRASLNPLQPYAFHVEDEAAAVGTIQPVATVFLTNRECPWRCVMCDLWRNTLSSAVRPGAIPAQIDYALERLPHARTIKLYNSGSFFDPHAIPVADYAAIAERFNSFDRVIVECHPSLVGDKCLAFRDMLHGRLEVAMGLETAHPEVLKQLNKRMTLEEFAAAAAFLGENHIDLRSFVLVQPPFMRPEDSLYWAQRSLDFAFDCGATAVSLIPTRGGNGAMETLASLGEFTAPRLAQVELAMSYGIGLRRGRVFVDLWDAQPGMECLKCHPARIARLQTMNLQQTDLPSIHCNVCGGHN</sequence>
<protein>
    <recommendedName>
        <fullName evidence="1">Elp3/MiaA/NifB-like radical SAM core domain-containing protein</fullName>
    </recommendedName>
</protein>
<evidence type="ECO:0000313" key="2">
    <source>
        <dbReference type="EMBL" id="MBB6146363.1"/>
    </source>
</evidence>
<gene>
    <name evidence="2" type="ORF">HNQ77_004335</name>
</gene>
<keyword evidence="3" id="KW-1185">Reference proteome</keyword>
<dbReference type="AlphaFoldDB" id="A0A841JY41"/>
<dbReference type="InterPro" id="IPR058240">
    <property type="entry name" value="rSAM_sf"/>
</dbReference>
<evidence type="ECO:0000313" key="3">
    <source>
        <dbReference type="Proteomes" id="UP000538666"/>
    </source>
</evidence>
<comment type="caution">
    <text evidence="2">The sequence shown here is derived from an EMBL/GenBank/DDBJ whole genome shotgun (WGS) entry which is preliminary data.</text>
</comment>
<dbReference type="GO" id="GO:0003824">
    <property type="term" value="F:catalytic activity"/>
    <property type="evidence" value="ECO:0007669"/>
    <property type="project" value="InterPro"/>
</dbReference>
<proteinExistence type="predicted"/>
<dbReference type="InterPro" id="IPR007197">
    <property type="entry name" value="rSAM"/>
</dbReference>
<dbReference type="SFLD" id="SFLDS00029">
    <property type="entry name" value="Radical_SAM"/>
    <property type="match status" value="1"/>
</dbReference>
<dbReference type="GO" id="GO:0051536">
    <property type="term" value="F:iron-sulfur cluster binding"/>
    <property type="evidence" value="ECO:0007669"/>
    <property type="project" value="InterPro"/>
</dbReference>
<dbReference type="EMBL" id="JACHEK010000009">
    <property type="protein sequence ID" value="MBB6146363.1"/>
    <property type="molecule type" value="Genomic_DNA"/>
</dbReference>
<name>A0A841JY41_9BACT</name>
<reference evidence="2 3" key="1">
    <citation type="submission" date="2020-08" db="EMBL/GenBank/DDBJ databases">
        <title>Genomic Encyclopedia of Type Strains, Phase IV (KMG-IV): sequencing the most valuable type-strain genomes for metagenomic binning, comparative biology and taxonomic classification.</title>
        <authorList>
            <person name="Goeker M."/>
        </authorList>
    </citation>
    <scope>NUCLEOTIDE SEQUENCE [LARGE SCALE GENOMIC DNA]</scope>
    <source>
        <strain evidence="2 3">DSM 103733</strain>
    </source>
</reference>
<evidence type="ECO:0000259" key="1">
    <source>
        <dbReference type="SMART" id="SM00729"/>
    </source>
</evidence>
<dbReference type="SMART" id="SM00729">
    <property type="entry name" value="Elp3"/>
    <property type="match status" value="1"/>
</dbReference>
<dbReference type="SUPFAM" id="SSF102114">
    <property type="entry name" value="Radical SAM enzymes"/>
    <property type="match status" value="1"/>
</dbReference>
<dbReference type="Proteomes" id="UP000538666">
    <property type="component" value="Unassembled WGS sequence"/>
</dbReference>
<dbReference type="RefSeq" id="WP_197081827.1">
    <property type="nucleotide sequence ID" value="NZ_JACHEK010000009.1"/>
</dbReference>
<feature type="domain" description="Elp3/MiaA/NifB-like radical SAM core" evidence="1">
    <location>
        <begin position="49"/>
        <end position="265"/>
    </location>
</feature>
<dbReference type="InterPro" id="IPR006638">
    <property type="entry name" value="Elp3/MiaA/NifB-like_rSAM"/>
</dbReference>
<organism evidence="2 3">
    <name type="scientific">Silvibacterium bohemicum</name>
    <dbReference type="NCBI Taxonomy" id="1577686"/>
    <lineage>
        <taxon>Bacteria</taxon>
        <taxon>Pseudomonadati</taxon>
        <taxon>Acidobacteriota</taxon>
        <taxon>Terriglobia</taxon>
        <taxon>Terriglobales</taxon>
        <taxon>Acidobacteriaceae</taxon>
        <taxon>Silvibacterium</taxon>
    </lineage>
</organism>